<evidence type="ECO:0008006" key="4">
    <source>
        <dbReference type="Google" id="ProtNLM"/>
    </source>
</evidence>
<dbReference type="HOGENOM" id="CLU_1683685_0_0_0"/>
<name>A0A0A7KI02_9DEIO</name>
<proteinExistence type="predicted"/>
<gene>
    <name evidence="2" type="ORF">QR90_12585</name>
</gene>
<dbReference type="RefSeq" id="WP_039685013.1">
    <property type="nucleotide sequence ID" value="NZ_CP010028.1"/>
</dbReference>
<sequence length="156" mass="16871">MKRPLLFATVLSLAVSGGALADHQAENLKPFKTVCITGDFKDQGKENVAVLDELLGQMVLTLDDAGIQVDDHCHTDNGVAGRSQLNVYFNFSTTKSGTAFSAALEGWLQTDGPYTDVTLWRDAYYGTLDAGDGAAAAAEELEFLLEDLIEEWNSVH</sequence>
<keyword evidence="1" id="KW-0732">Signal</keyword>
<dbReference type="KEGG" id="dsw:QR90_12585"/>
<dbReference type="AlphaFoldDB" id="A0A0A7KI02"/>
<evidence type="ECO:0000256" key="1">
    <source>
        <dbReference type="SAM" id="SignalP"/>
    </source>
</evidence>
<dbReference type="Proteomes" id="UP000030634">
    <property type="component" value="Chromosome"/>
</dbReference>
<feature type="chain" id="PRO_5002041906" description="Sensory transduction regulator" evidence="1">
    <location>
        <begin position="22"/>
        <end position="156"/>
    </location>
</feature>
<dbReference type="EMBL" id="CP010028">
    <property type="protein sequence ID" value="AIZ45730.1"/>
    <property type="molecule type" value="Genomic_DNA"/>
</dbReference>
<protein>
    <recommendedName>
        <fullName evidence="4">Sensory transduction regulator</fullName>
    </recommendedName>
</protein>
<reference evidence="3" key="1">
    <citation type="submission" date="2014-11" db="EMBL/GenBank/DDBJ databases">
        <title>Hymenobacter sp. DG25B genome submission.</title>
        <authorList>
            <person name="Jung H.-Y."/>
            <person name="Kim M.K."/>
            <person name="Srinivasan S."/>
            <person name="Lim S."/>
        </authorList>
    </citation>
    <scope>NUCLEOTIDE SEQUENCE [LARGE SCALE GENOMIC DNA]</scope>
    <source>
        <strain evidence="3">DY59</strain>
    </source>
</reference>
<organism evidence="2 3">
    <name type="scientific">Deinococcus radiopugnans</name>
    <dbReference type="NCBI Taxonomy" id="57497"/>
    <lineage>
        <taxon>Bacteria</taxon>
        <taxon>Thermotogati</taxon>
        <taxon>Deinococcota</taxon>
        <taxon>Deinococci</taxon>
        <taxon>Deinococcales</taxon>
        <taxon>Deinococcaceae</taxon>
        <taxon>Deinococcus</taxon>
    </lineage>
</organism>
<accession>A0A0A7KI02</accession>
<dbReference type="STRING" id="1182571.QR90_12585"/>
<evidence type="ECO:0000313" key="2">
    <source>
        <dbReference type="EMBL" id="AIZ45730.1"/>
    </source>
</evidence>
<evidence type="ECO:0000313" key="3">
    <source>
        <dbReference type="Proteomes" id="UP000030634"/>
    </source>
</evidence>
<feature type="signal peptide" evidence="1">
    <location>
        <begin position="1"/>
        <end position="21"/>
    </location>
</feature>